<dbReference type="Proteomes" id="UP000821837">
    <property type="component" value="Chromosome 8"/>
</dbReference>
<dbReference type="EMBL" id="JABSTV010001254">
    <property type="protein sequence ID" value="KAH7939364.1"/>
    <property type="molecule type" value="Genomic_DNA"/>
</dbReference>
<feature type="region of interest" description="Disordered" evidence="1">
    <location>
        <begin position="99"/>
        <end position="146"/>
    </location>
</feature>
<comment type="caution">
    <text evidence="2">The sequence shown here is derived from an EMBL/GenBank/DDBJ whole genome shotgun (WGS) entry which is preliminary data.</text>
</comment>
<dbReference type="VEuPathDB" id="VectorBase:RSAN_037365"/>
<dbReference type="PANTHER" id="PTHR33244">
    <property type="entry name" value="INTEGRASE CATALYTIC DOMAIN-CONTAINING PROTEIN-RELATED"/>
    <property type="match status" value="1"/>
</dbReference>
<reference evidence="2" key="2">
    <citation type="submission" date="2021-09" db="EMBL/GenBank/DDBJ databases">
        <authorList>
            <person name="Jia N."/>
            <person name="Wang J."/>
            <person name="Shi W."/>
            <person name="Du L."/>
            <person name="Sun Y."/>
            <person name="Zhan W."/>
            <person name="Jiang J."/>
            <person name="Wang Q."/>
            <person name="Zhang B."/>
            <person name="Ji P."/>
            <person name="Sakyi L.B."/>
            <person name="Cui X."/>
            <person name="Yuan T."/>
            <person name="Jiang B."/>
            <person name="Yang W."/>
            <person name="Lam T.T.-Y."/>
            <person name="Chang Q."/>
            <person name="Ding S."/>
            <person name="Wang X."/>
            <person name="Zhu J."/>
            <person name="Ruan X."/>
            <person name="Zhao L."/>
            <person name="Wei J."/>
            <person name="Que T."/>
            <person name="Du C."/>
            <person name="Cheng J."/>
            <person name="Dai P."/>
            <person name="Han X."/>
            <person name="Huang E."/>
            <person name="Gao Y."/>
            <person name="Liu J."/>
            <person name="Shao H."/>
            <person name="Ye R."/>
            <person name="Li L."/>
            <person name="Wei W."/>
            <person name="Wang X."/>
            <person name="Wang C."/>
            <person name="Huo Q."/>
            <person name="Li W."/>
            <person name="Guo W."/>
            <person name="Chen H."/>
            <person name="Chen S."/>
            <person name="Zhou L."/>
            <person name="Zhou L."/>
            <person name="Ni X."/>
            <person name="Tian J."/>
            <person name="Zhou Y."/>
            <person name="Sheng Y."/>
            <person name="Liu T."/>
            <person name="Pan Y."/>
            <person name="Xia L."/>
            <person name="Li J."/>
            <person name="Zhao F."/>
            <person name="Cao W."/>
        </authorList>
    </citation>
    <scope>NUCLEOTIDE SEQUENCE</scope>
    <source>
        <strain evidence="2">Rsan-2018</strain>
        <tissue evidence="2">Larvae</tissue>
    </source>
</reference>
<evidence type="ECO:0000256" key="1">
    <source>
        <dbReference type="SAM" id="MobiDB-lite"/>
    </source>
</evidence>
<keyword evidence="3" id="KW-1185">Reference proteome</keyword>
<reference evidence="2" key="1">
    <citation type="journal article" date="2020" name="Cell">
        <title>Large-Scale Comparative Analyses of Tick Genomes Elucidate Their Genetic Diversity and Vector Capacities.</title>
        <authorList>
            <consortium name="Tick Genome and Microbiome Consortium (TIGMIC)"/>
            <person name="Jia N."/>
            <person name="Wang J."/>
            <person name="Shi W."/>
            <person name="Du L."/>
            <person name="Sun Y."/>
            <person name="Zhan W."/>
            <person name="Jiang J.F."/>
            <person name="Wang Q."/>
            <person name="Zhang B."/>
            <person name="Ji P."/>
            <person name="Bell-Sakyi L."/>
            <person name="Cui X.M."/>
            <person name="Yuan T.T."/>
            <person name="Jiang B.G."/>
            <person name="Yang W.F."/>
            <person name="Lam T.T."/>
            <person name="Chang Q.C."/>
            <person name="Ding S.J."/>
            <person name="Wang X.J."/>
            <person name="Zhu J.G."/>
            <person name="Ruan X.D."/>
            <person name="Zhao L."/>
            <person name="Wei J.T."/>
            <person name="Ye R.Z."/>
            <person name="Que T.C."/>
            <person name="Du C.H."/>
            <person name="Zhou Y.H."/>
            <person name="Cheng J.X."/>
            <person name="Dai P.F."/>
            <person name="Guo W.B."/>
            <person name="Han X.H."/>
            <person name="Huang E.J."/>
            <person name="Li L.F."/>
            <person name="Wei W."/>
            <person name="Gao Y.C."/>
            <person name="Liu J.Z."/>
            <person name="Shao H.Z."/>
            <person name="Wang X."/>
            <person name="Wang C.C."/>
            <person name="Yang T.C."/>
            <person name="Huo Q.B."/>
            <person name="Li W."/>
            <person name="Chen H.Y."/>
            <person name="Chen S.E."/>
            <person name="Zhou L.G."/>
            <person name="Ni X.B."/>
            <person name="Tian J.H."/>
            <person name="Sheng Y."/>
            <person name="Liu T."/>
            <person name="Pan Y.S."/>
            <person name="Xia L.Y."/>
            <person name="Li J."/>
            <person name="Zhao F."/>
            <person name="Cao W.C."/>
        </authorList>
    </citation>
    <scope>NUCLEOTIDE SEQUENCE</scope>
    <source>
        <strain evidence="2">Rsan-2018</strain>
    </source>
</reference>
<evidence type="ECO:0000313" key="3">
    <source>
        <dbReference type="Proteomes" id="UP000821837"/>
    </source>
</evidence>
<dbReference type="PANTHER" id="PTHR33244:SF3">
    <property type="entry name" value="PEPTIDASE A2 DOMAIN-CONTAINING PROTEIN"/>
    <property type="match status" value="1"/>
</dbReference>
<protein>
    <submittedName>
        <fullName evidence="2">Uncharacterized protein</fullName>
    </submittedName>
</protein>
<evidence type="ECO:0000313" key="2">
    <source>
        <dbReference type="EMBL" id="KAH7939364.1"/>
    </source>
</evidence>
<dbReference type="AlphaFoldDB" id="A0A9D4PGM9"/>
<accession>A0A9D4PGM9</accession>
<gene>
    <name evidence="2" type="ORF">HPB52_011407</name>
</gene>
<sequence length="146" mass="16584">MGRQLHSRVPAFPALLVPGNVNNKQVTKRHLEAKQRQRRNFNRRHAAKDLPALSPNTRVWVRFLKCEGELTQQADTTRSYWVRTERGHVRRNRKMLVPLPASQKKVQPLPSSLVLDTDDEDFEPSTVAGPLAALYNGAASQRGDPR</sequence>
<name>A0A9D4PGM9_RHISA</name>
<organism evidence="2 3">
    <name type="scientific">Rhipicephalus sanguineus</name>
    <name type="common">Brown dog tick</name>
    <name type="synonym">Ixodes sanguineus</name>
    <dbReference type="NCBI Taxonomy" id="34632"/>
    <lineage>
        <taxon>Eukaryota</taxon>
        <taxon>Metazoa</taxon>
        <taxon>Ecdysozoa</taxon>
        <taxon>Arthropoda</taxon>
        <taxon>Chelicerata</taxon>
        <taxon>Arachnida</taxon>
        <taxon>Acari</taxon>
        <taxon>Parasitiformes</taxon>
        <taxon>Ixodida</taxon>
        <taxon>Ixodoidea</taxon>
        <taxon>Ixodidae</taxon>
        <taxon>Rhipicephalinae</taxon>
        <taxon>Rhipicephalus</taxon>
        <taxon>Rhipicephalus</taxon>
    </lineage>
</organism>
<proteinExistence type="predicted"/>